<accession>A0ABX8BJY7</accession>
<dbReference type="RefSeq" id="WP_220562344.1">
    <property type="nucleotide sequence ID" value="NZ_CP074133.1"/>
</dbReference>
<protein>
    <submittedName>
        <fullName evidence="1">Uncharacterized protein</fullName>
    </submittedName>
</protein>
<dbReference type="Proteomes" id="UP000676079">
    <property type="component" value="Chromosome"/>
</dbReference>
<sequence>MDVLRGQLVQAVLGAPPADLPMVAAQALARGLDSPALREVAGLGRTDPAEELFTEALAELGLSWPTPGQAHLYAARHLCARLLGGEPDAARAAAAAEDVYHHLCLAAAHGEGDHDYRSFLDLAYEWDADRRAGVVPAPGRERAVVAHFRELARELLAASG</sequence>
<name>A0ABX8BJY7_9ACTN</name>
<evidence type="ECO:0000313" key="2">
    <source>
        <dbReference type="Proteomes" id="UP000676079"/>
    </source>
</evidence>
<organism evidence="1 2">
    <name type="scientific">Nocardiopsis changdeensis</name>
    <dbReference type="NCBI Taxonomy" id="2831969"/>
    <lineage>
        <taxon>Bacteria</taxon>
        <taxon>Bacillati</taxon>
        <taxon>Actinomycetota</taxon>
        <taxon>Actinomycetes</taxon>
        <taxon>Streptosporangiales</taxon>
        <taxon>Nocardiopsidaceae</taxon>
        <taxon>Nocardiopsis</taxon>
    </lineage>
</organism>
<proteinExistence type="predicted"/>
<keyword evidence="2" id="KW-1185">Reference proteome</keyword>
<dbReference type="EMBL" id="CP074133">
    <property type="protein sequence ID" value="QUX21133.1"/>
    <property type="molecule type" value="Genomic_DNA"/>
</dbReference>
<reference evidence="1 2" key="1">
    <citation type="submission" date="2021-05" db="EMBL/GenBank/DDBJ databases">
        <title>Direct Submission.</title>
        <authorList>
            <person name="Li K."/>
            <person name="Gao J."/>
        </authorList>
    </citation>
    <scope>NUCLEOTIDE SEQUENCE [LARGE SCALE GENOMIC DNA]</scope>
    <source>
        <strain evidence="1 2">Mg02</strain>
    </source>
</reference>
<evidence type="ECO:0000313" key="1">
    <source>
        <dbReference type="EMBL" id="QUX21133.1"/>
    </source>
</evidence>
<gene>
    <name evidence="1" type="ORF">KGD84_22165</name>
</gene>